<dbReference type="InterPro" id="IPR012338">
    <property type="entry name" value="Beta-lactam/transpept-like"/>
</dbReference>
<accession>A0A6P0USM6</accession>
<name>A0A6P0USM6_9FLAO</name>
<comment type="caution">
    <text evidence="2">The sequence shown here is derived from an EMBL/GenBank/DDBJ whole genome shotgun (WGS) entry which is preliminary data.</text>
</comment>
<evidence type="ECO:0000259" key="1">
    <source>
        <dbReference type="Pfam" id="PF00144"/>
    </source>
</evidence>
<keyword evidence="3" id="KW-1185">Reference proteome</keyword>
<evidence type="ECO:0000313" key="3">
    <source>
        <dbReference type="Proteomes" id="UP000468581"/>
    </source>
</evidence>
<keyword evidence="2" id="KW-0378">Hydrolase</keyword>
<dbReference type="EMBL" id="JAABOO010000004">
    <property type="protein sequence ID" value="NER14988.1"/>
    <property type="molecule type" value="Genomic_DNA"/>
</dbReference>
<dbReference type="SUPFAM" id="SSF56601">
    <property type="entry name" value="beta-lactamase/transpeptidase-like"/>
    <property type="match status" value="1"/>
</dbReference>
<dbReference type="PANTHER" id="PTHR46825">
    <property type="entry name" value="D-ALANYL-D-ALANINE-CARBOXYPEPTIDASE/ENDOPEPTIDASE AMPH"/>
    <property type="match status" value="1"/>
</dbReference>
<organism evidence="2 3">
    <name type="scientific">Leptobacterium flavescens</name>
    <dbReference type="NCBI Taxonomy" id="472055"/>
    <lineage>
        <taxon>Bacteria</taxon>
        <taxon>Pseudomonadati</taxon>
        <taxon>Bacteroidota</taxon>
        <taxon>Flavobacteriia</taxon>
        <taxon>Flavobacteriales</taxon>
        <taxon>Flavobacteriaceae</taxon>
        <taxon>Leptobacterium</taxon>
    </lineage>
</organism>
<reference evidence="2 3" key="1">
    <citation type="submission" date="2020-01" db="EMBL/GenBank/DDBJ databases">
        <title>Leptobacterium flavescens.</title>
        <authorList>
            <person name="Wang G."/>
        </authorList>
    </citation>
    <scope>NUCLEOTIDE SEQUENCE [LARGE SCALE GENOMIC DNA]</scope>
    <source>
        <strain evidence="2 3">KCTC 22160</strain>
    </source>
</reference>
<dbReference type="Proteomes" id="UP000468581">
    <property type="component" value="Unassembled WGS sequence"/>
</dbReference>
<sequence length="483" mass="54649">MKNFFFYLSILLTLTNCSNQSEKDKKLLEERILRLENGLQPNLQIHKDSIQEIQHFNIEDRMKELGVNGLSIAVINNGVIEWAKGYGVTDTTENRKVTTETMFLAGSISKPVAATRALQLYENGALDLDANVNDYLVNWKLPDNEFTLEEKVTTRRILDHSAGLTVWGFPGYERGEDIPSTPEILDGKGNTDSVRVYKKPGESWRYSGGGYTIMQQMIADIEERQFHDVMQEHVLDPLGMTKSTYENPLPEKYHDLAATGYYTDGSQVNGKWHVYPEMAAAGLWTTPSQLVIWAKEIMEVYQSQEDGLIKAKTANEMLTLSTDNYGLGIVVEDHTFVHSGADAGFRAQLVGWKDHPVAYVIMVNSENSGAIFREVLLSIVKEYELPGVEPRTRIIREQTTDKLKQFEGTYDFPERGVATLSVNENGDGLQFTGGPFEDRIIHLLPEEDFKFFNKNSGVYYTFRHNGDEITGVEFSILEGKRVK</sequence>
<dbReference type="InterPro" id="IPR050491">
    <property type="entry name" value="AmpC-like"/>
</dbReference>
<dbReference type="RefSeq" id="WP_163608292.1">
    <property type="nucleotide sequence ID" value="NZ_JAABOO010000004.1"/>
</dbReference>
<dbReference type="GO" id="GO:0016787">
    <property type="term" value="F:hydrolase activity"/>
    <property type="evidence" value="ECO:0007669"/>
    <property type="project" value="UniProtKB-KW"/>
</dbReference>
<dbReference type="PANTHER" id="PTHR46825:SF12">
    <property type="entry name" value="PENICILLIN-BINDING PROTEIN 4"/>
    <property type="match status" value="1"/>
</dbReference>
<dbReference type="AlphaFoldDB" id="A0A6P0USM6"/>
<evidence type="ECO:0000313" key="2">
    <source>
        <dbReference type="EMBL" id="NER14988.1"/>
    </source>
</evidence>
<gene>
    <name evidence="2" type="ORF">GWK08_16150</name>
</gene>
<dbReference type="Gene3D" id="3.40.710.10">
    <property type="entry name" value="DD-peptidase/beta-lactamase superfamily"/>
    <property type="match status" value="1"/>
</dbReference>
<proteinExistence type="predicted"/>
<dbReference type="Pfam" id="PF00144">
    <property type="entry name" value="Beta-lactamase"/>
    <property type="match status" value="1"/>
</dbReference>
<protein>
    <submittedName>
        <fullName evidence="2">Serine hydrolase</fullName>
    </submittedName>
</protein>
<feature type="domain" description="Beta-lactamase-related" evidence="1">
    <location>
        <begin position="58"/>
        <end position="369"/>
    </location>
</feature>
<dbReference type="InterPro" id="IPR001466">
    <property type="entry name" value="Beta-lactam-related"/>
</dbReference>